<protein>
    <submittedName>
        <fullName evidence="2">Uncharacterized protein</fullName>
    </submittedName>
</protein>
<reference evidence="3" key="1">
    <citation type="journal article" date="2019" name="Int. J. Syst. Evol. Microbiol.">
        <title>The Global Catalogue of Microorganisms (GCM) 10K type strain sequencing project: providing services to taxonomists for standard genome sequencing and annotation.</title>
        <authorList>
            <consortium name="The Broad Institute Genomics Platform"/>
            <consortium name="The Broad Institute Genome Sequencing Center for Infectious Disease"/>
            <person name="Wu L."/>
            <person name="Ma J."/>
        </authorList>
    </citation>
    <scope>NUCLEOTIDE SEQUENCE [LARGE SCALE GENOMIC DNA]</scope>
    <source>
        <strain evidence="3">CECT 8570</strain>
    </source>
</reference>
<dbReference type="Proteomes" id="UP001595840">
    <property type="component" value="Unassembled WGS sequence"/>
</dbReference>
<keyword evidence="1" id="KW-1133">Transmembrane helix</keyword>
<gene>
    <name evidence="2" type="ORF">ACFOX3_06945</name>
</gene>
<proteinExistence type="predicted"/>
<organism evidence="2 3">
    <name type="scientific">Simiduia curdlanivorans</name>
    <dbReference type="NCBI Taxonomy" id="1492769"/>
    <lineage>
        <taxon>Bacteria</taxon>
        <taxon>Pseudomonadati</taxon>
        <taxon>Pseudomonadota</taxon>
        <taxon>Gammaproteobacteria</taxon>
        <taxon>Cellvibrionales</taxon>
        <taxon>Cellvibrionaceae</taxon>
        <taxon>Simiduia</taxon>
    </lineage>
</organism>
<name>A0ABV8V2B0_9GAMM</name>
<accession>A0ABV8V2B0</accession>
<sequence length="75" mass="8318">MDPLSSAMMMFGFVLLAVSWFLLLQISFDDDFSWGLTTLFLPPLSYIYACFAWDKARDAVWFAVAGVVLVALGAS</sequence>
<feature type="transmembrane region" description="Helical" evidence="1">
    <location>
        <begin position="58"/>
        <end position="74"/>
    </location>
</feature>
<keyword evidence="3" id="KW-1185">Reference proteome</keyword>
<evidence type="ECO:0000313" key="2">
    <source>
        <dbReference type="EMBL" id="MFC4362029.1"/>
    </source>
</evidence>
<dbReference type="EMBL" id="JBHSCX010000005">
    <property type="protein sequence ID" value="MFC4362029.1"/>
    <property type="molecule type" value="Genomic_DNA"/>
</dbReference>
<evidence type="ECO:0000256" key="1">
    <source>
        <dbReference type="SAM" id="Phobius"/>
    </source>
</evidence>
<keyword evidence="1" id="KW-0472">Membrane</keyword>
<evidence type="ECO:0000313" key="3">
    <source>
        <dbReference type="Proteomes" id="UP001595840"/>
    </source>
</evidence>
<feature type="transmembrane region" description="Helical" evidence="1">
    <location>
        <begin position="32"/>
        <end position="51"/>
    </location>
</feature>
<dbReference type="RefSeq" id="WP_290259194.1">
    <property type="nucleotide sequence ID" value="NZ_JAUFQG010000004.1"/>
</dbReference>
<feature type="transmembrane region" description="Helical" evidence="1">
    <location>
        <begin position="7"/>
        <end position="26"/>
    </location>
</feature>
<comment type="caution">
    <text evidence="2">The sequence shown here is derived from an EMBL/GenBank/DDBJ whole genome shotgun (WGS) entry which is preliminary data.</text>
</comment>
<keyword evidence="1" id="KW-0812">Transmembrane</keyword>